<feature type="transmembrane region" description="Helical" evidence="2">
    <location>
        <begin position="224"/>
        <end position="249"/>
    </location>
</feature>
<evidence type="ECO:0000313" key="3">
    <source>
        <dbReference type="EMBL" id="ORY54540.1"/>
    </source>
</evidence>
<dbReference type="EMBL" id="MCFJ01000033">
    <property type="protein sequence ID" value="ORY54540.1"/>
    <property type="molecule type" value="Genomic_DNA"/>
</dbReference>
<evidence type="ECO:0000256" key="2">
    <source>
        <dbReference type="SAM" id="Phobius"/>
    </source>
</evidence>
<name>A0A1Y2D5K9_9PEZI</name>
<dbReference type="InParanoid" id="A0A1Y2D5K9"/>
<dbReference type="InterPro" id="IPR052413">
    <property type="entry name" value="SUR7_domain"/>
</dbReference>
<evidence type="ECO:0000256" key="1">
    <source>
        <dbReference type="SAM" id="MobiDB-lite"/>
    </source>
</evidence>
<feature type="compositionally biased region" description="Polar residues" evidence="1">
    <location>
        <begin position="283"/>
        <end position="299"/>
    </location>
</feature>
<feature type="transmembrane region" description="Helical" evidence="2">
    <location>
        <begin position="179"/>
        <end position="204"/>
    </location>
</feature>
<sequence length="312" mass="33377">MGVGRVVCVALPFILTICSIICMLVAGLAGVTNDSLYMFQVNTTDLTISPASTSDSDSTSTTTDALTSNITVADLGLADLYDITLWGYCLTSQSGSRNCTKGKFNWAEAGLNTSKLTTVGSSAGVNVTLPSEVTTSLNAFITVTKWTEVVYIIAMLALGLELLFGFFTACSRGISCLTWIFSGIATIAVIAAASMMTAMSVVVVGSVEATAKYYGVSSSFNRSFLATVWMGAAFAIAAGLFWMFTICCCKPERRSNKRHMDEGEKLVPNGAYAPLHDGNNPHAYNQQQYGVPRHQSQGRSDLAYEPYSHSRV</sequence>
<dbReference type="GO" id="GO:0005886">
    <property type="term" value="C:plasma membrane"/>
    <property type="evidence" value="ECO:0007669"/>
    <property type="project" value="InterPro"/>
</dbReference>
<feature type="region of interest" description="Disordered" evidence="1">
    <location>
        <begin position="283"/>
        <end position="312"/>
    </location>
</feature>
<keyword evidence="2" id="KW-0472">Membrane</keyword>
<comment type="caution">
    <text evidence="3">The sequence shown here is derived from an EMBL/GenBank/DDBJ whole genome shotgun (WGS) entry which is preliminary data.</text>
</comment>
<dbReference type="GO" id="GO:0051285">
    <property type="term" value="C:cell cortex of cell tip"/>
    <property type="evidence" value="ECO:0007669"/>
    <property type="project" value="TreeGrafter"/>
</dbReference>
<dbReference type="GeneID" id="63769893"/>
<dbReference type="GO" id="GO:0031505">
    <property type="term" value="P:fungal-type cell wall organization"/>
    <property type="evidence" value="ECO:0007669"/>
    <property type="project" value="TreeGrafter"/>
</dbReference>
<dbReference type="RefSeq" id="XP_040709228.1">
    <property type="nucleotide sequence ID" value="XM_040853681.1"/>
</dbReference>
<feature type="transmembrane region" description="Helical" evidence="2">
    <location>
        <begin position="149"/>
        <end position="167"/>
    </location>
</feature>
<keyword evidence="2" id="KW-0812">Transmembrane</keyword>
<dbReference type="PANTHER" id="PTHR28019:SF3">
    <property type="entry name" value="INTEGRAL MEMBRANE PROTEIN (AFU_ORTHOLOGUE AFUA_6G07470)"/>
    <property type="match status" value="1"/>
</dbReference>
<dbReference type="Pfam" id="PF06687">
    <property type="entry name" value="SUR7"/>
    <property type="match status" value="1"/>
</dbReference>
<gene>
    <name evidence="3" type="ORF">BCR38DRAFT_147368</name>
</gene>
<dbReference type="PANTHER" id="PTHR28019">
    <property type="entry name" value="CELL MEMBRANE PROTEIN YLR413W-RELATED"/>
    <property type="match status" value="1"/>
</dbReference>
<dbReference type="Proteomes" id="UP000193689">
    <property type="component" value="Unassembled WGS sequence"/>
</dbReference>
<evidence type="ECO:0000313" key="4">
    <source>
        <dbReference type="Proteomes" id="UP000193689"/>
    </source>
</evidence>
<protein>
    <submittedName>
        <fullName evidence="3">SUR7 protein</fullName>
    </submittedName>
</protein>
<dbReference type="OrthoDB" id="4480814at2759"/>
<accession>A0A1Y2D5K9</accession>
<organism evidence="3 4">
    <name type="scientific">Pseudomassariella vexata</name>
    <dbReference type="NCBI Taxonomy" id="1141098"/>
    <lineage>
        <taxon>Eukaryota</taxon>
        <taxon>Fungi</taxon>
        <taxon>Dikarya</taxon>
        <taxon>Ascomycota</taxon>
        <taxon>Pezizomycotina</taxon>
        <taxon>Sordariomycetes</taxon>
        <taxon>Xylariomycetidae</taxon>
        <taxon>Amphisphaeriales</taxon>
        <taxon>Pseudomassariaceae</taxon>
        <taxon>Pseudomassariella</taxon>
    </lineage>
</organism>
<keyword evidence="4" id="KW-1185">Reference proteome</keyword>
<reference evidence="3 4" key="1">
    <citation type="submission" date="2016-07" db="EMBL/GenBank/DDBJ databases">
        <title>Pervasive Adenine N6-methylation of Active Genes in Fungi.</title>
        <authorList>
            <consortium name="DOE Joint Genome Institute"/>
            <person name="Mondo S.J."/>
            <person name="Dannebaum R.O."/>
            <person name="Kuo R.C."/>
            <person name="Labutti K."/>
            <person name="Haridas S."/>
            <person name="Kuo A."/>
            <person name="Salamov A."/>
            <person name="Ahrendt S.R."/>
            <person name="Lipzen A."/>
            <person name="Sullivan W."/>
            <person name="Andreopoulos W.B."/>
            <person name="Clum A."/>
            <person name="Lindquist E."/>
            <person name="Daum C."/>
            <person name="Ramamoorthy G.K."/>
            <person name="Gryganskyi A."/>
            <person name="Culley D."/>
            <person name="Magnuson J.K."/>
            <person name="James T.Y."/>
            <person name="O'Malley M.A."/>
            <person name="Stajich J.E."/>
            <person name="Spatafora J.W."/>
            <person name="Visel A."/>
            <person name="Grigoriev I.V."/>
        </authorList>
    </citation>
    <scope>NUCLEOTIDE SEQUENCE [LARGE SCALE GENOMIC DNA]</scope>
    <source>
        <strain evidence="3 4">CBS 129021</strain>
    </source>
</reference>
<proteinExistence type="predicted"/>
<feature type="transmembrane region" description="Helical" evidence="2">
    <location>
        <begin position="7"/>
        <end position="29"/>
    </location>
</feature>
<dbReference type="AlphaFoldDB" id="A0A1Y2D5K9"/>
<keyword evidence="2" id="KW-1133">Transmembrane helix</keyword>
<dbReference type="InterPro" id="IPR009571">
    <property type="entry name" value="SUR7/Rim9-like_fungi"/>
</dbReference>